<organism evidence="3 4">
    <name type="scientific">Fusarium redolens</name>
    <dbReference type="NCBI Taxonomy" id="48865"/>
    <lineage>
        <taxon>Eukaryota</taxon>
        <taxon>Fungi</taxon>
        <taxon>Dikarya</taxon>
        <taxon>Ascomycota</taxon>
        <taxon>Pezizomycotina</taxon>
        <taxon>Sordariomycetes</taxon>
        <taxon>Hypocreomycetidae</taxon>
        <taxon>Hypocreales</taxon>
        <taxon>Nectriaceae</taxon>
        <taxon>Fusarium</taxon>
        <taxon>Fusarium redolens species complex</taxon>
    </lineage>
</organism>
<dbReference type="RefSeq" id="XP_046052092.1">
    <property type="nucleotide sequence ID" value="XM_046201076.1"/>
</dbReference>
<feature type="transmembrane region" description="Helical" evidence="1">
    <location>
        <begin position="12"/>
        <end position="36"/>
    </location>
</feature>
<name>A0A9P9HKQ8_FUSRE</name>
<reference evidence="3" key="1">
    <citation type="journal article" date="2021" name="Nat. Commun.">
        <title>Genetic determinants of endophytism in the Arabidopsis root mycobiome.</title>
        <authorList>
            <person name="Mesny F."/>
            <person name="Miyauchi S."/>
            <person name="Thiergart T."/>
            <person name="Pickel B."/>
            <person name="Atanasova L."/>
            <person name="Karlsson M."/>
            <person name="Huettel B."/>
            <person name="Barry K.W."/>
            <person name="Haridas S."/>
            <person name="Chen C."/>
            <person name="Bauer D."/>
            <person name="Andreopoulos W."/>
            <person name="Pangilinan J."/>
            <person name="LaButti K."/>
            <person name="Riley R."/>
            <person name="Lipzen A."/>
            <person name="Clum A."/>
            <person name="Drula E."/>
            <person name="Henrissat B."/>
            <person name="Kohler A."/>
            <person name="Grigoriev I.V."/>
            <person name="Martin F.M."/>
            <person name="Hacquard S."/>
        </authorList>
    </citation>
    <scope>NUCLEOTIDE SEQUENCE</scope>
    <source>
        <strain evidence="3">MPI-CAGE-AT-0023</strain>
    </source>
</reference>
<sequence>MAISSFTVFLPLSSLIIITHITTFALPFALATIAGVEVRQWKALPPAVIMTASQESTTLTISSLSIPETDSLPLRSTAQVEETIDSCHALTSSYTAPNNSVVDISGQPAIGSSSAGQLNVDTLKLCLGALALPPNCHVSNTKTRMVHVTSGRKFHTLMIARNVFANPQWTDVRLGNKMWELQLGVEAFINDLVPLDLCFHAASVSLYQPTFVSLYNMAPLNIFVWQLALFAVIGVNAGPCRPSSDTVTASLEATSTVPSLTETTTSDTETISLTISATESSSTDIITTTTLATTTSAAPVQEPEDTCLTVQNPYTVPNRAVFQVACGSAPTSFQSIGGEKMGLTFKACMDACEAESLCRGVAYYRSIESCSLWSSADALQPNILYDAATVALRAN</sequence>
<dbReference type="GeneID" id="70231030"/>
<dbReference type="AlphaFoldDB" id="A0A9P9HKQ8"/>
<keyword evidence="1" id="KW-1133">Transmembrane helix</keyword>
<keyword evidence="1" id="KW-0812">Transmembrane</keyword>
<protein>
    <recommendedName>
        <fullName evidence="2">Apple domain-containing protein</fullName>
    </recommendedName>
</protein>
<accession>A0A9P9HKQ8</accession>
<keyword evidence="1" id="KW-0472">Membrane</keyword>
<comment type="caution">
    <text evidence="3">The sequence shown here is derived from an EMBL/GenBank/DDBJ whole genome shotgun (WGS) entry which is preliminary data.</text>
</comment>
<evidence type="ECO:0000256" key="1">
    <source>
        <dbReference type="SAM" id="Phobius"/>
    </source>
</evidence>
<evidence type="ECO:0000259" key="2">
    <source>
        <dbReference type="Pfam" id="PF00024"/>
    </source>
</evidence>
<keyword evidence="4" id="KW-1185">Reference proteome</keyword>
<dbReference type="EMBL" id="JAGMUX010000005">
    <property type="protein sequence ID" value="KAH7259384.1"/>
    <property type="molecule type" value="Genomic_DNA"/>
</dbReference>
<gene>
    <name evidence="3" type="ORF">BKA55DRAFT_724417</name>
</gene>
<dbReference type="OrthoDB" id="5105034at2759"/>
<dbReference type="InterPro" id="IPR003609">
    <property type="entry name" value="Pan_app"/>
</dbReference>
<feature type="domain" description="Apple" evidence="2">
    <location>
        <begin position="344"/>
        <end position="384"/>
    </location>
</feature>
<dbReference type="Proteomes" id="UP000720189">
    <property type="component" value="Unassembled WGS sequence"/>
</dbReference>
<evidence type="ECO:0000313" key="4">
    <source>
        <dbReference type="Proteomes" id="UP000720189"/>
    </source>
</evidence>
<evidence type="ECO:0000313" key="3">
    <source>
        <dbReference type="EMBL" id="KAH7259384.1"/>
    </source>
</evidence>
<proteinExistence type="predicted"/>
<dbReference type="Pfam" id="PF00024">
    <property type="entry name" value="PAN_1"/>
    <property type="match status" value="1"/>
</dbReference>